<dbReference type="GeneID" id="19527195"/>
<evidence type="ECO:0000313" key="2">
    <source>
        <dbReference type="Proteomes" id="UP000019737"/>
    </source>
</evidence>
<sequence>MSAPLHEYQPNQPRKNWLLRYLGVQQKYDAIIATALLDAADDAEAGIRKRLGDNRIGSSTRRYQLQLAKRAAKDSIRLLFQGVHAAISAGQSDAAVAAAEAGFYDDRRVLQRLFPDRLERARYEDSMRQSAARGVQAMMTRVLDSNRPLSTRVYHTRALANGTVDRIINSALVKGDSADDIARAVRSSIRPDVPGGVAYAAKRLARTEINNAFHAQAIYDVQNKPWVDHVDWHLSKVHAPQGCRCEMYARIKQFPKEAIPNKPHPQCMCYITPSLTPWEDFEAQLLAGLLEGYKQDNLR</sequence>
<dbReference type="KEGG" id="vg:19527195"/>
<gene>
    <name evidence="1" type="primary">15</name>
    <name evidence="1" type="ORF">PBI_HAWKEYE_15</name>
</gene>
<accession>X2KSK1</accession>
<dbReference type="EMBL" id="KJ194582">
    <property type="protein sequence ID" value="AHN84026.1"/>
    <property type="molecule type" value="Genomic_DNA"/>
</dbReference>
<protein>
    <submittedName>
        <fullName evidence="1">Uncharacterized protein</fullName>
    </submittedName>
</protein>
<proteinExistence type="predicted"/>
<evidence type="ECO:0000313" key="1">
    <source>
        <dbReference type="EMBL" id="AHN84026.1"/>
    </source>
</evidence>
<reference evidence="1 2" key="1">
    <citation type="submission" date="2014-01" db="EMBL/GenBank/DDBJ databases">
        <authorList>
            <person name="Schneider V.M."/>
            <person name="Bowman C.A."/>
            <person name="Russell D.A."/>
            <person name="Pope W.H."/>
            <person name="Jacobs-Sera D."/>
            <person name="Hendrix R.W."/>
            <person name="Hatfull G.F."/>
        </authorList>
    </citation>
    <scope>NUCLEOTIDE SEQUENCE [LARGE SCALE GENOMIC DNA]</scope>
</reference>
<name>X2KSK1_9CAUD</name>
<organism evidence="1 2">
    <name type="scientific">Mycobacterium phage Hawkeye</name>
    <dbReference type="NCBI Taxonomy" id="1458711"/>
    <lineage>
        <taxon>Viruses</taxon>
        <taxon>Duplodnaviria</taxon>
        <taxon>Heunggongvirae</taxon>
        <taxon>Uroviricota</taxon>
        <taxon>Caudoviricetes</taxon>
        <taxon>Dclasvirinae</taxon>
        <taxon>Hawkeyevirus</taxon>
        <taxon>Hawkeyevirus hawkeye</taxon>
    </lineage>
</organism>
<dbReference type="RefSeq" id="YP_009035910.1">
    <property type="nucleotide sequence ID" value="NC_024209.1"/>
</dbReference>
<dbReference type="OrthoDB" id="10971at10239"/>
<keyword evidence="2" id="KW-1185">Reference proteome</keyword>
<dbReference type="Proteomes" id="UP000019737">
    <property type="component" value="Segment"/>
</dbReference>